<dbReference type="Gene3D" id="3.40.718.10">
    <property type="entry name" value="Isopropylmalate Dehydrogenase"/>
    <property type="match status" value="1"/>
</dbReference>
<dbReference type="AlphaFoldDB" id="A0A2U1E4D9"/>
<name>A0A2U1E4D9_9FIRM</name>
<keyword evidence="3" id="KW-1185">Reference proteome</keyword>
<dbReference type="PIRSF" id="PIRSF036593">
    <property type="entry name" value="GrdD"/>
    <property type="match status" value="1"/>
</dbReference>
<sequence length="393" mass="41746">MSEQNIKKMIADVFEDIATGIETGGFAKKVRVGVTTIGSEHGEENVIKGAEIAQAKDPSIEVVLIGHKCDSKLKQYNVESDEEGYKVMEELLDNGEIDACVTMHYSFPIGVSTVGRVVTPAMGAEMTLATTTGTSSPHRVEAMVLNAIAGIITAKAMGNPEPTLGILNVDGARQVERALKEIDKGGYKIHFAESARADGGCVMRGNDLLMGTPDIMVTDTLTGNLLMKIFSSYVTGGSFEAHGYGYGPGIGSGYERLIYIISRASGYPVIANAIKYAAECVRGDIKKLIKDEYKKANKAGLEKVINELEEASKKTSGPKEEVKAPAEEVTDGSIGGIDILEMEDAVQALWKEGIFASSGMGCTGPVVMVNSSKLDAAKKVLAKAGFMAEETPC</sequence>
<dbReference type="NCBIfam" id="NF040747">
    <property type="entry name" value="reduct_C_alpha"/>
    <property type="match status" value="1"/>
</dbReference>
<dbReference type="EMBL" id="QEKV01000003">
    <property type="protein sequence ID" value="PVY94765.1"/>
    <property type="molecule type" value="Genomic_DNA"/>
</dbReference>
<dbReference type="GO" id="GO:0006633">
    <property type="term" value="P:fatty acid biosynthetic process"/>
    <property type="evidence" value="ECO:0007669"/>
    <property type="project" value="InterPro"/>
</dbReference>
<dbReference type="GO" id="GO:0016747">
    <property type="term" value="F:acyltransferase activity, transferring groups other than amino-acyl groups"/>
    <property type="evidence" value="ECO:0007669"/>
    <property type="project" value="InterPro"/>
</dbReference>
<dbReference type="RefSeq" id="WP_034545896.1">
    <property type="nucleotide sequence ID" value="NZ_CAUPJO010000003.1"/>
</dbReference>
<accession>A0A2U1E4D9</accession>
<feature type="active site" evidence="1">
    <location>
        <position position="362"/>
    </location>
</feature>
<evidence type="ECO:0000256" key="1">
    <source>
        <dbReference type="PIRSR" id="PIRSR036593-50"/>
    </source>
</evidence>
<dbReference type="Proteomes" id="UP000245793">
    <property type="component" value="Unassembled WGS sequence"/>
</dbReference>
<dbReference type="Pfam" id="PF02504">
    <property type="entry name" value="FA_synthesis"/>
    <property type="match status" value="1"/>
</dbReference>
<evidence type="ECO:0000313" key="2">
    <source>
        <dbReference type="EMBL" id="PVY94765.1"/>
    </source>
</evidence>
<reference evidence="2 3" key="1">
    <citation type="submission" date="2018-04" db="EMBL/GenBank/DDBJ databases">
        <title>Genomic Encyclopedia of Type Strains, Phase IV (KMG-IV): sequencing the most valuable type-strain genomes for metagenomic binning, comparative biology and taxonomic classification.</title>
        <authorList>
            <person name="Goeker M."/>
        </authorList>
    </citation>
    <scope>NUCLEOTIDE SEQUENCE [LARGE SCALE GENOMIC DNA]</scope>
    <source>
        <strain evidence="2 3">DSM 20705</strain>
    </source>
</reference>
<proteinExistence type="predicted"/>
<comment type="caution">
    <text evidence="2">The sequence shown here is derived from an EMBL/GenBank/DDBJ whole genome shotgun (WGS) entry which is preliminary data.</text>
</comment>
<organism evidence="2 3">
    <name type="scientific">Ezakiella coagulans</name>
    <dbReference type="NCBI Taxonomy" id="46507"/>
    <lineage>
        <taxon>Bacteria</taxon>
        <taxon>Bacillati</taxon>
        <taxon>Bacillota</taxon>
        <taxon>Tissierellia</taxon>
        <taxon>Ezakiella</taxon>
    </lineage>
</organism>
<dbReference type="InterPro" id="IPR003664">
    <property type="entry name" value="FA_synthesis"/>
</dbReference>
<evidence type="ECO:0000313" key="3">
    <source>
        <dbReference type="Proteomes" id="UP000245793"/>
    </source>
</evidence>
<dbReference type="SUPFAM" id="SSF53659">
    <property type="entry name" value="Isocitrate/Isopropylmalate dehydrogenase-like"/>
    <property type="match status" value="1"/>
</dbReference>
<gene>
    <name evidence="2" type="ORF">C7381_1031</name>
</gene>
<protein>
    <submittedName>
        <fullName evidence="2">Fatty acid/phospholipid biosynthesis enzyme</fullName>
    </submittedName>
</protein>
<dbReference type="InterPro" id="IPR012116">
    <property type="entry name" value="Gly_reductase_pC_asu"/>
</dbReference>